<dbReference type="KEGG" id="panc:E2636_15145"/>
<protein>
    <submittedName>
        <fullName evidence="1">Uncharacterized protein</fullName>
    </submittedName>
</protein>
<name>A0A4P7A0U3_9BACL</name>
<dbReference type="EMBL" id="CP038015">
    <property type="protein sequence ID" value="QBP42407.1"/>
    <property type="molecule type" value="Genomic_DNA"/>
</dbReference>
<reference evidence="1 2" key="1">
    <citation type="submission" date="2019-03" db="EMBL/GenBank/DDBJ databases">
        <title>Complete genome sequence of Paenisporosarcina antarctica CGMCC 1.6503T.</title>
        <authorList>
            <person name="Rong J.-C."/>
            <person name="Chi N.-Y."/>
            <person name="Zhang Q.-F."/>
        </authorList>
    </citation>
    <scope>NUCLEOTIDE SEQUENCE [LARGE SCALE GENOMIC DNA]</scope>
    <source>
        <strain evidence="1 2">CGMCC 1.6503</strain>
    </source>
</reference>
<sequence length="60" mass="6719">MCSCGYSSQRYWTNYSSSNIFPAGKASPGETPQELATRRLNGPPAESVRLFLHRYASFET</sequence>
<proteinExistence type="predicted"/>
<accession>A0A4P7A0U3</accession>
<organism evidence="1 2">
    <name type="scientific">Paenisporosarcina antarctica</name>
    <dbReference type="NCBI Taxonomy" id="417367"/>
    <lineage>
        <taxon>Bacteria</taxon>
        <taxon>Bacillati</taxon>
        <taxon>Bacillota</taxon>
        <taxon>Bacilli</taxon>
        <taxon>Bacillales</taxon>
        <taxon>Caryophanaceae</taxon>
        <taxon>Paenisporosarcina</taxon>
    </lineage>
</organism>
<dbReference type="AlphaFoldDB" id="A0A4P7A0U3"/>
<keyword evidence="2" id="KW-1185">Reference proteome</keyword>
<gene>
    <name evidence="1" type="ORF">E2636_15145</name>
</gene>
<evidence type="ECO:0000313" key="1">
    <source>
        <dbReference type="EMBL" id="QBP42407.1"/>
    </source>
</evidence>
<evidence type="ECO:0000313" key="2">
    <source>
        <dbReference type="Proteomes" id="UP000294292"/>
    </source>
</evidence>
<dbReference type="Proteomes" id="UP000294292">
    <property type="component" value="Chromosome"/>
</dbReference>